<reference evidence="5 6" key="1">
    <citation type="submission" date="2019-09" db="EMBL/GenBank/DDBJ databases">
        <title>Actinomadura physcomitrii sp. nov., a novel actinomycete isolated from moss [Physcomitrium sphaericum (Ludw) Fuernr].</title>
        <authorList>
            <person name="Liu C."/>
            <person name="Zhuang X."/>
        </authorList>
    </citation>
    <scope>NUCLEOTIDE SEQUENCE [LARGE SCALE GENOMIC DNA]</scope>
    <source>
        <strain evidence="5 6">CYP1-1B</strain>
    </source>
</reference>
<dbReference type="PANTHER" id="PTHR11559">
    <property type="entry name" value="CARBOXYLESTERASE"/>
    <property type="match status" value="1"/>
</dbReference>
<sequence length="520" mass="54770">MTQVTKPTTIDPVAETVYGRVRGGVEGGVSVFRGVPYAAAPTGALRYRPPEPPEAWGGVRDATAFGPSAPQLSGGELFDAGVPWGEDCLTLNVWTPAAGGAARPVIVWIHGGGFLFGTGADPIVGTGAFARDGVVFVSINYRLGGDGFLYVPDDPDGGNYGVLDQVAALRWVRDNIAAFGGDPARVTLAGQSAGATAVGALLAVPAARGLFARAIVQSGYPDPLLSSESAEITTREIYARLDLPYGDLDALRALREREPERVLRAQMALFGEVLATRDVRRFGAEIAIPGNPFQPVVGGRVLPERPVQALEAAEPAPFDLLIGYNADEFGLMYGIGMLAADDAPGPVAAAFDRAFAGGGAEALRAYRSARPDASGLDLLTALDTDRGYRLPLARIADAHAATGAATYAYRFAWRSRAFGGAIGAGHSVEKPFVFDALDLPQSRRFTGDDPPQRLADAMHRAWVAFAATGDPGHTGIPEWPRYDPAAPTTLAFGERDQVVHDPEPAERKLWNGLAAVERSG</sequence>
<evidence type="ECO:0000313" key="6">
    <source>
        <dbReference type="Proteomes" id="UP000483004"/>
    </source>
</evidence>
<proteinExistence type="inferred from homology"/>
<dbReference type="InterPro" id="IPR029058">
    <property type="entry name" value="AB_hydrolase_fold"/>
</dbReference>
<gene>
    <name evidence="5" type="ORF">F9B16_22715</name>
</gene>
<comment type="caution">
    <text evidence="5">The sequence shown here is derived from an EMBL/GenBank/DDBJ whole genome shotgun (WGS) entry which is preliminary data.</text>
</comment>
<dbReference type="EMBL" id="WBMR01000067">
    <property type="protein sequence ID" value="KAB2378910.1"/>
    <property type="molecule type" value="Genomic_DNA"/>
</dbReference>
<feature type="domain" description="Carboxylesterase type B" evidence="4">
    <location>
        <begin position="11"/>
        <end position="503"/>
    </location>
</feature>
<dbReference type="PROSITE" id="PS00122">
    <property type="entry name" value="CARBOXYLESTERASE_B_1"/>
    <property type="match status" value="1"/>
</dbReference>
<dbReference type="AlphaFoldDB" id="A0A6L3VQN7"/>
<dbReference type="Pfam" id="PF00135">
    <property type="entry name" value="COesterase"/>
    <property type="match status" value="1"/>
</dbReference>
<dbReference type="InterPro" id="IPR050309">
    <property type="entry name" value="Type-B_Carboxylest/Lipase"/>
</dbReference>
<dbReference type="SUPFAM" id="SSF53474">
    <property type="entry name" value="alpha/beta-Hydrolases"/>
    <property type="match status" value="1"/>
</dbReference>
<organism evidence="5 6">
    <name type="scientific">Actinomadura montaniterrae</name>
    <dbReference type="NCBI Taxonomy" id="1803903"/>
    <lineage>
        <taxon>Bacteria</taxon>
        <taxon>Bacillati</taxon>
        <taxon>Actinomycetota</taxon>
        <taxon>Actinomycetes</taxon>
        <taxon>Streptosporangiales</taxon>
        <taxon>Thermomonosporaceae</taxon>
        <taxon>Actinomadura</taxon>
    </lineage>
</organism>
<dbReference type="Proteomes" id="UP000483004">
    <property type="component" value="Unassembled WGS sequence"/>
</dbReference>
<evidence type="ECO:0000259" key="4">
    <source>
        <dbReference type="Pfam" id="PF00135"/>
    </source>
</evidence>
<keyword evidence="2 3" id="KW-0378">Hydrolase</keyword>
<protein>
    <recommendedName>
        <fullName evidence="3">Carboxylic ester hydrolase</fullName>
        <ecNumber evidence="3">3.1.1.-</ecNumber>
    </recommendedName>
</protein>
<dbReference type="GO" id="GO:0016787">
    <property type="term" value="F:hydrolase activity"/>
    <property type="evidence" value="ECO:0007669"/>
    <property type="project" value="UniProtKB-KW"/>
</dbReference>
<comment type="similarity">
    <text evidence="1 3">Belongs to the type-B carboxylesterase/lipase family.</text>
</comment>
<dbReference type="EC" id="3.1.1.-" evidence="3"/>
<evidence type="ECO:0000256" key="2">
    <source>
        <dbReference type="ARBA" id="ARBA00022801"/>
    </source>
</evidence>
<dbReference type="InterPro" id="IPR019819">
    <property type="entry name" value="Carboxylesterase_B_CS"/>
</dbReference>
<name>A0A6L3VQN7_9ACTN</name>
<dbReference type="OrthoDB" id="4308422at2"/>
<dbReference type="PROSITE" id="PS00941">
    <property type="entry name" value="CARBOXYLESTERASE_B_2"/>
    <property type="match status" value="1"/>
</dbReference>
<evidence type="ECO:0000256" key="3">
    <source>
        <dbReference type="RuleBase" id="RU361235"/>
    </source>
</evidence>
<evidence type="ECO:0000256" key="1">
    <source>
        <dbReference type="ARBA" id="ARBA00005964"/>
    </source>
</evidence>
<accession>A0A6L3VQN7</accession>
<evidence type="ECO:0000313" key="5">
    <source>
        <dbReference type="EMBL" id="KAB2378910.1"/>
    </source>
</evidence>
<keyword evidence="6" id="KW-1185">Reference proteome</keyword>
<dbReference type="InterPro" id="IPR019826">
    <property type="entry name" value="Carboxylesterase_B_AS"/>
</dbReference>
<dbReference type="Gene3D" id="3.40.50.1820">
    <property type="entry name" value="alpha/beta hydrolase"/>
    <property type="match status" value="1"/>
</dbReference>
<dbReference type="InterPro" id="IPR002018">
    <property type="entry name" value="CarbesteraseB"/>
</dbReference>